<evidence type="ECO:0000313" key="5">
    <source>
        <dbReference type="EMBL" id="TDC95848.1"/>
    </source>
</evidence>
<sequence>MQLHRFTKWTVAVAVAVSGSALVAVTPNAAAAPNDDRAAVWDRLARCESGGDWAANTGNGYYGGLQFNRSTWVAHGGERYNRYPHRASREQQIAIAQEVHEARGGYGAWPACSRKLGLP</sequence>
<dbReference type="InterPro" id="IPR010618">
    <property type="entry name" value="RPF"/>
</dbReference>
<comment type="caution">
    <text evidence="5">The sequence shown here is derived from an EMBL/GenBank/DDBJ whole genome shotgun (WGS) entry which is preliminary data.</text>
</comment>
<proteinExistence type="inferred from homology"/>
<organism evidence="5 6">
    <name type="scientific">Saccharopolyspora aridisoli</name>
    <dbReference type="NCBI Taxonomy" id="2530385"/>
    <lineage>
        <taxon>Bacteria</taxon>
        <taxon>Bacillati</taxon>
        <taxon>Actinomycetota</taxon>
        <taxon>Actinomycetes</taxon>
        <taxon>Pseudonocardiales</taxon>
        <taxon>Pseudonocardiaceae</taxon>
        <taxon>Saccharopolyspora</taxon>
    </lineage>
</organism>
<feature type="signal peptide" evidence="3">
    <location>
        <begin position="1"/>
        <end position="23"/>
    </location>
</feature>
<evidence type="ECO:0000256" key="1">
    <source>
        <dbReference type="ARBA" id="ARBA00010830"/>
    </source>
</evidence>
<dbReference type="Proteomes" id="UP000294744">
    <property type="component" value="Unassembled WGS sequence"/>
</dbReference>
<gene>
    <name evidence="5" type="ORF">E1161_03445</name>
</gene>
<feature type="chain" id="PRO_5039696675" description="Resuscitation-promoting factor core lysozyme-like domain-containing protein" evidence="3">
    <location>
        <begin position="24"/>
        <end position="119"/>
    </location>
</feature>
<name>A0A4R4UTT2_9PSEU</name>
<accession>A0A4R4UTT2</accession>
<dbReference type="CDD" id="cd13925">
    <property type="entry name" value="RPF"/>
    <property type="match status" value="1"/>
</dbReference>
<keyword evidence="3" id="KW-0732">Signal</keyword>
<dbReference type="Pfam" id="PF06737">
    <property type="entry name" value="Transglycosylas"/>
    <property type="match status" value="1"/>
</dbReference>
<dbReference type="InterPro" id="IPR023346">
    <property type="entry name" value="Lysozyme-like_dom_sf"/>
</dbReference>
<evidence type="ECO:0000256" key="2">
    <source>
        <dbReference type="ARBA" id="ARBA00022801"/>
    </source>
</evidence>
<dbReference type="SUPFAM" id="SSF53955">
    <property type="entry name" value="Lysozyme-like"/>
    <property type="match status" value="1"/>
</dbReference>
<evidence type="ECO:0000259" key="4">
    <source>
        <dbReference type="Pfam" id="PF06737"/>
    </source>
</evidence>
<feature type="domain" description="Resuscitation-promoting factor core lysozyme-like" evidence="4">
    <location>
        <begin position="38"/>
        <end position="112"/>
    </location>
</feature>
<keyword evidence="6" id="KW-1185">Reference proteome</keyword>
<dbReference type="GO" id="GO:0016787">
    <property type="term" value="F:hydrolase activity"/>
    <property type="evidence" value="ECO:0007669"/>
    <property type="project" value="UniProtKB-KW"/>
</dbReference>
<reference evidence="5 6" key="1">
    <citation type="submission" date="2019-03" db="EMBL/GenBank/DDBJ databases">
        <title>Draft genome sequences of novel Actinobacteria.</title>
        <authorList>
            <person name="Sahin N."/>
            <person name="Ay H."/>
            <person name="Saygin H."/>
        </authorList>
    </citation>
    <scope>NUCLEOTIDE SEQUENCE [LARGE SCALE GENOMIC DNA]</scope>
    <source>
        <strain evidence="5 6">16K404</strain>
    </source>
</reference>
<evidence type="ECO:0000256" key="3">
    <source>
        <dbReference type="SAM" id="SignalP"/>
    </source>
</evidence>
<dbReference type="AlphaFoldDB" id="A0A4R4UTT2"/>
<comment type="similarity">
    <text evidence="1">Belongs to the transglycosylase family. Rpf subfamily.</text>
</comment>
<dbReference type="Gene3D" id="1.10.530.10">
    <property type="match status" value="1"/>
</dbReference>
<protein>
    <recommendedName>
        <fullName evidence="4">Resuscitation-promoting factor core lysozyme-like domain-containing protein</fullName>
    </recommendedName>
</protein>
<dbReference type="OrthoDB" id="1404170at2"/>
<dbReference type="EMBL" id="SMKV01000003">
    <property type="protein sequence ID" value="TDC95848.1"/>
    <property type="molecule type" value="Genomic_DNA"/>
</dbReference>
<keyword evidence="2" id="KW-0378">Hydrolase</keyword>
<evidence type="ECO:0000313" key="6">
    <source>
        <dbReference type="Proteomes" id="UP000294744"/>
    </source>
</evidence>